<evidence type="ECO:0000256" key="3">
    <source>
        <dbReference type="ARBA" id="ARBA00023002"/>
    </source>
</evidence>
<accession>A0A8J7VQZ2</accession>
<dbReference type="GO" id="GO:0016616">
    <property type="term" value="F:oxidoreductase activity, acting on the CH-OH group of donors, NAD or NADP as acceptor"/>
    <property type="evidence" value="ECO:0007669"/>
    <property type="project" value="InterPro"/>
</dbReference>
<protein>
    <submittedName>
        <fullName evidence="5">SDR family oxidoreductase</fullName>
    </submittedName>
</protein>
<sequence length="251" mass="26778">MNGNSNTGKIALVTGATRGIGLHTVRQLAEQGVHVLLAGRDRDRADAAARELRGEGLSVEPIALDVTDGASIEAAAREVDARHGRLDILVNNAGIILDDGSLPPSQQSLDTWRRTFDTNLFGLVAVTQAFLPLLREAASGRIVNVSSILGSLTLHGQPGSPVYDFKVPAYNVSKSAVNAWTVQLAWELRDTPIKVNTVHPGYVRTDMNNSGGEQRGEIEADEGARTSVQMALIDADGPTGSFTYLGETLPW</sequence>
<proteinExistence type="inferred from homology"/>
<dbReference type="EMBL" id="JAGQFT010000006">
    <property type="protein sequence ID" value="MBR0561289.1"/>
    <property type="molecule type" value="Genomic_DNA"/>
</dbReference>
<dbReference type="FunFam" id="3.40.50.720:FF:000084">
    <property type="entry name" value="Short-chain dehydrogenase reductase"/>
    <property type="match status" value="1"/>
</dbReference>
<keyword evidence="7" id="KW-1185">Reference proteome</keyword>
<keyword evidence="3" id="KW-0560">Oxidoreductase</keyword>
<keyword evidence="2" id="KW-0521">NADP</keyword>
<dbReference type="PANTHER" id="PTHR43490:SF99">
    <property type="entry name" value="SHORT-CHAIN DEHYDROGENASE_REDUCTASE"/>
    <property type="match status" value="1"/>
</dbReference>
<evidence type="ECO:0000313" key="7">
    <source>
        <dbReference type="Proteomes" id="UP000675747"/>
    </source>
</evidence>
<reference evidence="6 7" key="1">
    <citation type="journal article" date="2021" name="Microbiol. Resour. Announc.">
        <title>Draft Genome Sequence of Coralloluteibacterium stylophorae LMG 29479T.</title>
        <authorList>
            <person name="Karlyshev A.V."/>
            <person name="Kudryashova E.B."/>
            <person name="Ariskina E.V."/>
            <person name="Conroy A.P."/>
            <person name="Abidueva E.Y."/>
        </authorList>
    </citation>
    <scope>NUCLEOTIDE SEQUENCE [LARGE SCALE GENOMIC DNA]</scope>
    <source>
        <strain evidence="6 7">LMG 29479</strain>
    </source>
</reference>
<comment type="similarity">
    <text evidence="1 4">Belongs to the short-chain dehydrogenases/reductases (SDR) family.</text>
</comment>
<dbReference type="CDD" id="cd05324">
    <property type="entry name" value="carb_red_PTCR-like_SDR_c"/>
    <property type="match status" value="1"/>
</dbReference>
<reference evidence="5" key="2">
    <citation type="submission" date="2021-04" db="EMBL/GenBank/DDBJ databases">
        <authorList>
            <person name="Karlyshev A.V."/>
        </authorList>
    </citation>
    <scope>NUCLEOTIDE SEQUENCE</scope>
    <source>
        <strain evidence="5">LMG 29479</strain>
    </source>
</reference>
<organism evidence="5">
    <name type="scientific">Coralloluteibacterium stylophorae</name>
    <dbReference type="NCBI Taxonomy" id="1776034"/>
    <lineage>
        <taxon>Bacteria</taxon>
        <taxon>Pseudomonadati</taxon>
        <taxon>Pseudomonadota</taxon>
        <taxon>Gammaproteobacteria</taxon>
        <taxon>Lysobacterales</taxon>
        <taxon>Lysobacteraceae</taxon>
        <taxon>Coralloluteibacterium</taxon>
    </lineage>
</organism>
<dbReference type="InterPro" id="IPR002347">
    <property type="entry name" value="SDR_fam"/>
</dbReference>
<evidence type="ECO:0000256" key="4">
    <source>
        <dbReference type="RuleBase" id="RU000363"/>
    </source>
</evidence>
<evidence type="ECO:0000256" key="1">
    <source>
        <dbReference type="ARBA" id="ARBA00006484"/>
    </source>
</evidence>
<comment type="caution">
    <text evidence="5">The sequence shown here is derived from an EMBL/GenBank/DDBJ whole genome shotgun (WGS) entry which is preliminary data.</text>
</comment>
<dbReference type="AlphaFoldDB" id="A0A8J7VQZ2"/>
<dbReference type="PRINTS" id="PR00080">
    <property type="entry name" value="SDRFAMILY"/>
</dbReference>
<gene>
    <name evidence="6" type="ORF">KB893_004695</name>
    <name evidence="5" type="ORF">KB893_01955</name>
</gene>
<name>A0A8J7VQZ2_9GAMM</name>
<dbReference type="EMBL" id="JAGQFT020000002">
    <property type="protein sequence ID" value="MBS7456435.1"/>
    <property type="molecule type" value="Genomic_DNA"/>
</dbReference>
<dbReference type="Proteomes" id="UP000675747">
    <property type="component" value="Unassembled WGS sequence"/>
</dbReference>
<evidence type="ECO:0000313" key="6">
    <source>
        <dbReference type="EMBL" id="MBS7456435.1"/>
    </source>
</evidence>
<dbReference type="RefSeq" id="WP_211925254.1">
    <property type="nucleotide sequence ID" value="NZ_JAGQFT020000002.1"/>
</dbReference>
<evidence type="ECO:0000256" key="2">
    <source>
        <dbReference type="ARBA" id="ARBA00022857"/>
    </source>
</evidence>
<dbReference type="InterPro" id="IPR045313">
    <property type="entry name" value="CBR1-like"/>
</dbReference>
<dbReference type="PRINTS" id="PR00081">
    <property type="entry name" value="GDHRDH"/>
</dbReference>
<dbReference type="SUPFAM" id="SSF51735">
    <property type="entry name" value="NAD(P)-binding Rossmann-fold domains"/>
    <property type="match status" value="1"/>
</dbReference>
<dbReference type="Pfam" id="PF00106">
    <property type="entry name" value="adh_short"/>
    <property type="match status" value="1"/>
</dbReference>
<dbReference type="InterPro" id="IPR036291">
    <property type="entry name" value="NAD(P)-bd_dom_sf"/>
</dbReference>
<dbReference type="PANTHER" id="PTHR43490">
    <property type="entry name" value="(+)-NEOMENTHOL DEHYDROGENASE"/>
    <property type="match status" value="1"/>
</dbReference>
<evidence type="ECO:0000313" key="5">
    <source>
        <dbReference type="EMBL" id="MBR0561289.1"/>
    </source>
</evidence>
<dbReference type="Gene3D" id="3.40.50.720">
    <property type="entry name" value="NAD(P)-binding Rossmann-like Domain"/>
    <property type="match status" value="1"/>
</dbReference>